<dbReference type="Proteomes" id="UP000615446">
    <property type="component" value="Unassembled WGS sequence"/>
</dbReference>
<proteinExistence type="predicted"/>
<evidence type="ECO:0000313" key="3">
    <source>
        <dbReference type="Proteomes" id="UP000247702"/>
    </source>
</evidence>
<comment type="caution">
    <text evidence="1">The sequence shown here is derived from an EMBL/GenBank/DDBJ whole genome shotgun (WGS) entry which is preliminary data.</text>
</comment>
<evidence type="ECO:0000313" key="1">
    <source>
        <dbReference type="EMBL" id="GBB99798.1"/>
    </source>
</evidence>
<dbReference type="AlphaFoldDB" id="A0A2Z6S6K8"/>
<evidence type="ECO:0000313" key="2">
    <source>
        <dbReference type="EMBL" id="GES79735.1"/>
    </source>
</evidence>
<dbReference type="Proteomes" id="UP000247702">
    <property type="component" value="Unassembled WGS sequence"/>
</dbReference>
<dbReference type="EMBL" id="BLAL01000044">
    <property type="protein sequence ID" value="GES79735.1"/>
    <property type="molecule type" value="Genomic_DNA"/>
</dbReference>
<name>A0A2Z6S6K8_9GLOM</name>
<gene>
    <name evidence="2" type="ORF">RCL2_000703400</name>
    <name evidence="1" type="ORF">RclHR1_36360002</name>
</gene>
<reference evidence="2" key="2">
    <citation type="submission" date="2019-10" db="EMBL/GenBank/DDBJ databases">
        <title>Conservation and host-specific expression of non-tandemly repeated heterogenous ribosome RNA gene in arbuscular mycorrhizal fungi.</title>
        <authorList>
            <person name="Maeda T."/>
            <person name="Kobayashi Y."/>
            <person name="Nakagawa T."/>
            <person name="Ezawa T."/>
            <person name="Yamaguchi K."/>
            <person name="Bino T."/>
            <person name="Nishimoto Y."/>
            <person name="Shigenobu S."/>
            <person name="Kawaguchi M."/>
        </authorList>
    </citation>
    <scope>NUCLEOTIDE SEQUENCE</scope>
    <source>
        <strain evidence="2">HR1</strain>
    </source>
</reference>
<organism evidence="1 3">
    <name type="scientific">Rhizophagus clarus</name>
    <dbReference type="NCBI Taxonomy" id="94130"/>
    <lineage>
        <taxon>Eukaryota</taxon>
        <taxon>Fungi</taxon>
        <taxon>Fungi incertae sedis</taxon>
        <taxon>Mucoromycota</taxon>
        <taxon>Glomeromycotina</taxon>
        <taxon>Glomeromycetes</taxon>
        <taxon>Glomerales</taxon>
        <taxon>Glomeraceae</taxon>
        <taxon>Rhizophagus</taxon>
    </lineage>
</organism>
<dbReference type="EMBL" id="BEXD01002931">
    <property type="protein sequence ID" value="GBB99798.1"/>
    <property type="molecule type" value="Genomic_DNA"/>
</dbReference>
<sequence length="119" mass="14468">MVEQIRKYCLVCELALAKPRRGLSTIEFQRTVHRCTDIDSLHESIYKLIKIFRYVSQNDELTFAFTRDYEYQLEFYDLFVPEEFELIKIWLLKQINGLDRDVREKVLYRLLFDLYAKEG</sequence>
<keyword evidence="3" id="KW-1185">Reference proteome</keyword>
<reference evidence="1 3" key="1">
    <citation type="submission" date="2017-11" db="EMBL/GenBank/DDBJ databases">
        <title>The genome of Rhizophagus clarus HR1 reveals common genetic basis of auxotrophy among arbuscular mycorrhizal fungi.</title>
        <authorList>
            <person name="Kobayashi Y."/>
        </authorList>
    </citation>
    <scope>NUCLEOTIDE SEQUENCE [LARGE SCALE GENOMIC DNA]</scope>
    <source>
        <strain evidence="1 3">HR1</strain>
    </source>
</reference>
<accession>A0A2Z6S6K8</accession>
<protein>
    <submittedName>
        <fullName evidence="1">Uncharacterized protein</fullName>
    </submittedName>
</protein>